<feature type="transmembrane region" description="Helical" evidence="6">
    <location>
        <begin position="218"/>
        <end position="238"/>
    </location>
</feature>
<evidence type="ECO:0000256" key="2">
    <source>
        <dbReference type="ARBA" id="ARBA00022692"/>
    </source>
</evidence>
<keyword evidence="2 6" id="KW-0812">Transmembrane</keyword>
<comment type="subcellular location">
    <subcellularLocation>
        <location evidence="1">Endomembrane system</location>
        <topology evidence="1">Multi-pass membrane protein</topology>
    </subcellularLocation>
</comment>
<protein>
    <recommendedName>
        <fullName evidence="10">DUF202 domain-containing protein</fullName>
    </recommendedName>
</protein>
<dbReference type="PANTHER" id="PTHR46140">
    <property type="entry name" value="VACUOLAR TRANSPORTER CHAPERONE 1-RELATED"/>
    <property type="match status" value="1"/>
</dbReference>
<reference evidence="9" key="1">
    <citation type="submission" date="2021-01" db="EMBL/GenBank/DDBJ databases">
        <authorList>
            <person name="Corre E."/>
            <person name="Pelletier E."/>
            <person name="Niang G."/>
            <person name="Scheremetjew M."/>
            <person name="Finn R."/>
            <person name="Kale V."/>
            <person name="Holt S."/>
            <person name="Cochrane G."/>
            <person name="Meng A."/>
            <person name="Brown T."/>
            <person name="Cohen L."/>
        </authorList>
    </citation>
    <scope>NUCLEOTIDE SEQUENCE</scope>
    <source>
        <strain evidence="9">B650</strain>
    </source>
</reference>
<dbReference type="Pfam" id="PF09359">
    <property type="entry name" value="VTC"/>
    <property type="match status" value="1"/>
</dbReference>
<evidence type="ECO:0000259" key="7">
    <source>
        <dbReference type="Pfam" id="PF02656"/>
    </source>
</evidence>
<evidence type="ECO:0008006" key="10">
    <source>
        <dbReference type="Google" id="ProtNLM"/>
    </source>
</evidence>
<dbReference type="Pfam" id="PF02656">
    <property type="entry name" value="DUF202"/>
    <property type="match status" value="1"/>
</dbReference>
<dbReference type="InterPro" id="IPR042267">
    <property type="entry name" value="VTC_sf"/>
</dbReference>
<keyword evidence="3 6" id="KW-1133">Transmembrane helix</keyword>
<dbReference type="InterPro" id="IPR018966">
    <property type="entry name" value="VTC_domain"/>
</dbReference>
<evidence type="ECO:0000313" key="9">
    <source>
        <dbReference type="EMBL" id="CAD9611186.1"/>
    </source>
</evidence>
<organism evidence="9">
    <name type="scientific">Leptocylindrus danicus</name>
    <dbReference type="NCBI Taxonomy" id="163516"/>
    <lineage>
        <taxon>Eukaryota</taxon>
        <taxon>Sar</taxon>
        <taxon>Stramenopiles</taxon>
        <taxon>Ochrophyta</taxon>
        <taxon>Bacillariophyta</taxon>
        <taxon>Coscinodiscophyceae</taxon>
        <taxon>Chaetocerotophycidae</taxon>
        <taxon>Leptocylindrales</taxon>
        <taxon>Leptocylindraceae</taxon>
        <taxon>Leptocylindrus</taxon>
    </lineage>
</organism>
<feature type="transmembrane region" description="Helical" evidence="6">
    <location>
        <begin position="285"/>
        <end position="305"/>
    </location>
</feature>
<evidence type="ECO:0000256" key="5">
    <source>
        <dbReference type="SAM" id="MobiDB-lite"/>
    </source>
</evidence>
<feature type="region of interest" description="Disordered" evidence="5">
    <location>
        <begin position="105"/>
        <end position="145"/>
    </location>
</feature>
<keyword evidence="4 6" id="KW-0472">Membrane</keyword>
<name>A0A7S2LQ40_9STRA</name>
<dbReference type="InterPro" id="IPR003807">
    <property type="entry name" value="DUF202"/>
</dbReference>
<gene>
    <name evidence="9" type="ORF">LDAN0321_LOCUS20018</name>
</gene>
<dbReference type="GO" id="GO:0012505">
    <property type="term" value="C:endomembrane system"/>
    <property type="evidence" value="ECO:0007669"/>
    <property type="project" value="UniProtKB-SubCell"/>
</dbReference>
<feature type="domain" description="DUF202" evidence="7">
    <location>
        <begin position="211"/>
        <end position="272"/>
    </location>
</feature>
<sequence length="315" mass="34999">MSEGEPTPDWVQDLLQSGMLYEVHKFSKFIHGCATLLHDDVQSVPYWVDDASLIESFQQAGVANTILATSSSPQPASTSASTSASVGPGANKVYSHLLPFGSSAEDKLNAPGRTSSALTPAAVVQAQNERKRKPRTSFDQEMNNGGEMTPLMSRYDDSHYQQHRRTVSLDTADEHDGIEYSCFCNPYKRSNEEMAFDVAPTGVQKIEPKIFFANERTFLHYLHNGVILASLAAAMLSFSDEDSWAQVYAMSMLPVALGFCAYALHTFRWRAEMIRMRIPARWDDPFGPVVLGYALVCILVIQFIVKVRELFVDAP</sequence>
<feature type="transmembrane region" description="Helical" evidence="6">
    <location>
        <begin position="244"/>
        <end position="264"/>
    </location>
</feature>
<accession>A0A7S2LQ40</accession>
<evidence type="ECO:0000256" key="3">
    <source>
        <dbReference type="ARBA" id="ARBA00022989"/>
    </source>
</evidence>
<evidence type="ECO:0000259" key="8">
    <source>
        <dbReference type="Pfam" id="PF09359"/>
    </source>
</evidence>
<evidence type="ECO:0000256" key="4">
    <source>
        <dbReference type="ARBA" id="ARBA00023136"/>
    </source>
</evidence>
<dbReference type="InterPro" id="IPR051572">
    <property type="entry name" value="VTC_Complex_Subunit"/>
</dbReference>
<dbReference type="GO" id="GO:0006799">
    <property type="term" value="P:polyphosphate biosynthetic process"/>
    <property type="evidence" value="ECO:0007669"/>
    <property type="project" value="UniProtKB-ARBA"/>
</dbReference>
<proteinExistence type="predicted"/>
<feature type="domain" description="VTC" evidence="8">
    <location>
        <begin position="7"/>
        <end position="36"/>
    </location>
</feature>
<evidence type="ECO:0000256" key="6">
    <source>
        <dbReference type="SAM" id="Phobius"/>
    </source>
</evidence>
<dbReference type="PANTHER" id="PTHR46140:SF1">
    <property type="entry name" value="VACUOLAR TRANSPORTER CHAPERONE COMPLEX SUBUNIT 4-RELATED"/>
    <property type="match status" value="1"/>
</dbReference>
<dbReference type="Gene3D" id="3.20.100.30">
    <property type="entry name" value="VTC, catalytic tunnel domain"/>
    <property type="match status" value="1"/>
</dbReference>
<dbReference type="EMBL" id="HBGY01032057">
    <property type="protein sequence ID" value="CAD9611186.1"/>
    <property type="molecule type" value="Transcribed_RNA"/>
</dbReference>
<evidence type="ECO:0000256" key="1">
    <source>
        <dbReference type="ARBA" id="ARBA00004127"/>
    </source>
</evidence>
<dbReference type="AlphaFoldDB" id="A0A7S2LQ40"/>